<keyword evidence="10" id="KW-1185">Reference proteome</keyword>
<comment type="caution">
    <text evidence="9">The sequence shown here is derived from an EMBL/GenBank/DDBJ whole genome shotgun (WGS) entry which is preliminary data.</text>
</comment>
<reference evidence="9 10" key="1">
    <citation type="submission" date="2021-01" db="EMBL/GenBank/DDBJ databases">
        <title>Piscinibacter sp. Jin2 Genome sequencing and assembly.</title>
        <authorList>
            <person name="Kim I."/>
        </authorList>
    </citation>
    <scope>NUCLEOTIDE SEQUENCE [LARGE SCALE GENOMIC DNA]</scope>
    <source>
        <strain evidence="9 10">Jin2</strain>
    </source>
</reference>
<dbReference type="EC" id="2.7.7.7" evidence="9"/>
<protein>
    <submittedName>
        <fullName evidence="9">Translesion error-prone DNA polymerase V autoproteolytic subunit</fullName>
        <ecNumber evidence="9">2.7.7.7</ecNumber>
    </submittedName>
</protein>
<dbReference type="PRINTS" id="PR00726">
    <property type="entry name" value="LEXASERPTASE"/>
</dbReference>
<dbReference type="InterPro" id="IPR050077">
    <property type="entry name" value="LexA_repressor"/>
</dbReference>
<keyword evidence="5" id="KW-0234">DNA repair</keyword>
<evidence type="ECO:0000256" key="4">
    <source>
        <dbReference type="ARBA" id="ARBA00022813"/>
    </source>
</evidence>
<dbReference type="Pfam" id="PF00717">
    <property type="entry name" value="Peptidase_S24"/>
    <property type="match status" value="1"/>
</dbReference>
<dbReference type="AlphaFoldDB" id="A0A9X0XER3"/>
<keyword evidence="3 7" id="KW-0378">Hydrolase</keyword>
<evidence type="ECO:0000313" key="10">
    <source>
        <dbReference type="Proteomes" id="UP000643207"/>
    </source>
</evidence>
<dbReference type="InterPro" id="IPR039418">
    <property type="entry name" value="LexA-like"/>
</dbReference>
<organism evidence="9 10">
    <name type="scientific">Aquariibacter lacus</name>
    <dbReference type="NCBI Taxonomy" id="2801332"/>
    <lineage>
        <taxon>Bacteria</taxon>
        <taxon>Pseudomonadati</taxon>
        <taxon>Pseudomonadota</taxon>
        <taxon>Betaproteobacteria</taxon>
        <taxon>Burkholderiales</taxon>
        <taxon>Sphaerotilaceae</taxon>
        <taxon>Aquariibacter</taxon>
    </lineage>
</organism>
<dbReference type="Proteomes" id="UP000643207">
    <property type="component" value="Unassembled WGS sequence"/>
</dbReference>
<gene>
    <name evidence="9" type="primary">umuD</name>
    <name evidence="9" type="ORF">JI742_13705</name>
</gene>
<evidence type="ECO:0000256" key="1">
    <source>
        <dbReference type="ARBA" id="ARBA00007484"/>
    </source>
</evidence>
<dbReference type="InterPro" id="IPR036286">
    <property type="entry name" value="LexA/Signal_pep-like_sf"/>
</dbReference>
<dbReference type="InterPro" id="IPR006197">
    <property type="entry name" value="Peptidase_S24_LexA"/>
</dbReference>
<feature type="domain" description="Peptidase S24/S26A/S26B/S26C" evidence="8">
    <location>
        <begin position="45"/>
        <end position="156"/>
    </location>
</feature>
<dbReference type="GO" id="GO:0009432">
    <property type="term" value="P:SOS response"/>
    <property type="evidence" value="ECO:0007669"/>
    <property type="project" value="UniProtKB-KW"/>
</dbReference>
<accession>A0A9X0XER3</accession>
<evidence type="ECO:0000256" key="7">
    <source>
        <dbReference type="RuleBase" id="RU003991"/>
    </source>
</evidence>
<dbReference type="SUPFAM" id="SSF51306">
    <property type="entry name" value="LexA/Signal peptidase"/>
    <property type="match status" value="1"/>
</dbReference>
<dbReference type="GO" id="GO:0016787">
    <property type="term" value="F:hydrolase activity"/>
    <property type="evidence" value="ECO:0007669"/>
    <property type="project" value="UniProtKB-KW"/>
</dbReference>
<evidence type="ECO:0000259" key="8">
    <source>
        <dbReference type="Pfam" id="PF00717"/>
    </source>
</evidence>
<dbReference type="GO" id="GO:0006355">
    <property type="term" value="P:regulation of DNA-templated transcription"/>
    <property type="evidence" value="ECO:0007669"/>
    <property type="project" value="InterPro"/>
</dbReference>
<dbReference type="Gene3D" id="2.10.109.10">
    <property type="entry name" value="Umud Fragment, subunit A"/>
    <property type="match status" value="1"/>
</dbReference>
<keyword evidence="4 7" id="KW-0068">Autocatalytic cleavage</keyword>
<dbReference type="GO" id="GO:0003887">
    <property type="term" value="F:DNA-directed DNA polymerase activity"/>
    <property type="evidence" value="ECO:0007669"/>
    <property type="project" value="UniProtKB-EC"/>
</dbReference>
<name>A0A9X0XER3_9BURK</name>
<dbReference type="NCBIfam" id="NF007621">
    <property type="entry name" value="PRK10276.1"/>
    <property type="match status" value="1"/>
</dbReference>
<dbReference type="InterPro" id="IPR015927">
    <property type="entry name" value="Peptidase_S24_S26A/B/C"/>
</dbReference>
<proteinExistence type="inferred from homology"/>
<keyword evidence="6" id="KW-0742">SOS response</keyword>
<dbReference type="PANTHER" id="PTHR33516:SF2">
    <property type="entry name" value="LEXA REPRESSOR-RELATED"/>
    <property type="match status" value="1"/>
</dbReference>
<dbReference type="GO" id="GO:0006281">
    <property type="term" value="P:DNA repair"/>
    <property type="evidence" value="ECO:0007669"/>
    <property type="project" value="UniProtKB-KW"/>
</dbReference>
<evidence type="ECO:0000256" key="6">
    <source>
        <dbReference type="ARBA" id="ARBA00023236"/>
    </source>
</evidence>
<dbReference type="CDD" id="cd06529">
    <property type="entry name" value="S24_LexA-like"/>
    <property type="match status" value="1"/>
</dbReference>
<comment type="similarity">
    <text evidence="1 7">Belongs to the peptidase S24 family.</text>
</comment>
<evidence type="ECO:0000256" key="5">
    <source>
        <dbReference type="ARBA" id="ARBA00023204"/>
    </source>
</evidence>
<evidence type="ECO:0000313" key="9">
    <source>
        <dbReference type="EMBL" id="MBL0720942.1"/>
    </source>
</evidence>
<evidence type="ECO:0000256" key="3">
    <source>
        <dbReference type="ARBA" id="ARBA00022801"/>
    </source>
</evidence>
<dbReference type="PANTHER" id="PTHR33516">
    <property type="entry name" value="LEXA REPRESSOR"/>
    <property type="match status" value="1"/>
</dbReference>
<keyword evidence="9" id="KW-0808">Transferase</keyword>
<keyword evidence="9" id="KW-0548">Nucleotidyltransferase</keyword>
<keyword evidence="2" id="KW-0227">DNA damage</keyword>
<sequence length="174" mass="18983">MVPHPGPNPPRLRKLDRCTASCPPLHPQPLQPDAAPRPVWQLDQTLRAGFPSPALDEGAPRIDLNEVLVRHPEATFVMRVAGDSMREAGIDEGDTVVVDRAIRPAHGMVVVAVFDGEFTVKRLELRAGRPRLLAANPSYPAIEPREGQTLEIWGVVAHCIKSFVPMEGKAGWAA</sequence>
<dbReference type="GO" id="GO:0003677">
    <property type="term" value="F:DNA binding"/>
    <property type="evidence" value="ECO:0007669"/>
    <property type="project" value="InterPro"/>
</dbReference>
<evidence type="ECO:0000256" key="2">
    <source>
        <dbReference type="ARBA" id="ARBA00022763"/>
    </source>
</evidence>
<dbReference type="EMBL" id="JAERRA010000003">
    <property type="protein sequence ID" value="MBL0720942.1"/>
    <property type="molecule type" value="Genomic_DNA"/>
</dbReference>